<dbReference type="AlphaFoldDB" id="A0A7V1CYM4"/>
<name>A0A7V1CYM4_9GAMM</name>
<organism evidence="5">
    <name type="scientific">Pseudoalteromonas prydzensis</name>
    <dbReference type="NCBI Taxonomy" id="182141"/>
    <lineage>
        <taxon>Bacteria</taxon>
        <taxon>Pseudomonadati</taxon>
        <taxon>Pseudomonadota</taxon>
        <taxon>Gammaproteobacteria</taxon>
        <taxon>Alteromonadales</taxon>
        <taxon>Pseudoalteromonadaceae</taxon>
        <taxon>Pseudoalteromonas</taxon>
    </lineage>
</organism>
<gene>
    <name evidence="5" type="ORF">ENH88_09290</name>
</gene>
<dbReference type="Gene3D" id="1.10.10.60">
    <property type="entry name" value="Homeodomain-like"/>
    <property type="match status" value="1"/>
</dbReference>
<dbReference type="InterPro" id="IPR018060">
    <property type="entry name" value="HTH_AraC"/>
</dbReference>
<protein>
    <submittedName>
        <fullName evidence="5">Helix-turn-helix domain-containing protein</fullName>
    </submittedName>
</protein>
<feature type="domain" description="HTH araC/xylS-type" evidence="4">
    <location>
        <begin position="213"/>
        <end position="313"/>
    </location>
</feature>
<keyword evidence="2" id="KW-0238">DNA-binding</keyword>
<accession>A0A7V1CYM4</accession>
<keyword evidence="3" id="KW-0804">Transcription</keyword>
<evidence type="ECO:0000259" key="4">
    <source>
        <dbReference type="PROSITE" id="PS01124"/>
    </source>
</evidence>
<dbReference type="Pfam" id="PF12833">
    <property type="entry name" value="HTH_18"/>
    <property type="match status" value="1"/>
</dbReference>
<dbReference type="GO" id="GO:0003700">
    <property type="term" value="F:DNA-binding transcription factor activity"/>
    <property type="evidence" value="ECO:0007669"/>
    <property type="project" value="InterPro"/>
</dbReference>
<reference evidence="5" key="1">
    <citation type="journal article" date="2020" name="mSystems">
        <title>Genome- and Community-Level Interaction Insights into Carbon Utilization and Element Cycling Functions of Hydrothermarchaeota in Hydrothermal Sediment.</title>
        <authorList>
            <person name="Zhou Z."/>
            <person name="Liu Y."/>
            <person name="Xu W."/>
            <person name="Pan J."/>
            <person name="Luo Z.H."/>
            <person name="Li M."/>
        </authorList>
    </citation>
    <scope>NUCLEOTIDE SEQUENCE [LARGE SCALE GENOMIC DNA]</scope>
    <source>
        <strain evidence="5">HyVt-346</strain>
    </source>
</reference>
<dbReference type="InterPro" id="IPR018062">
    <property type="entry name" value="HTH_AraC-typ_CS"/>
</dbReference>
<evidence type="ECO:0000256" key="3">
    <source>
        <dbReference type="ARBA" id="ARBA00023163"/>
    </source>
</evidence>
<dbReference type="Proteomes" id="UP000886188">
    <property type="component" value="Unassembled WGS sequence"/>
</dbReference>
<dbReference type="PROSITE" id="PS00041">
    <property type="entry name" value="HTH_ARAC_FAMILY_1"/>
    <property type="match status" value="1"/>
</dbReference>
<dbReference type="InterPro" id="IPR050204">
    <property type="entry name" value="AraC_XylS_family_regulators"/>
</dbReference>
<keyword evidence="1" id="KW-0805">Transcription regulation</keyword>
<evidence type="ECO:0000313" key="5">
    <source>
        <dbReference type="EMBL" id="HEA16619.1"/>
    </source>
</evidence>
<dbReference type="PROSITE" id="PS01124">
    <property type="entry name" value="HTH_ARAC_FAMILY_2"/>
    <property type="match status" value="1"/>
</dbReference>
<dbReference type="PANTHER" id="PTHR46796:SF12">
    <property type="entry name" value="HTH-TYPE DNA-BINDING TRANSCRIPTIONAL ACTIVATOR EUTR"/>
    <property type="match status" value="1"/>
</dbReference>
<comment type="caution">
    <text evidence="5">The sequence shown here is derived from an EMBL/GenBank/DDBJ whole genome shotgun (WGS) entry which is preliminary data.</text>
</comment>
<dbReference type="SUPFAM" id="SSF46689">
    <property type="entry name" value="Homeodomain-like"/>
    <property type="match status" value="2"/>
</dbReference>
<evidence type="ECO:0000256" key="2">
    <source>
        <dbReference type="ARBA" id="ARBA00023125"/>
    </source>
</evidence>
<proteinExistence type="predicted"/>
<dbReference type="InterPro" id="IPR009057">
    <property type="entry name" value="Homeodomain-like_sf"/>
</dbReference>
<sequence>MMQHNLAADAPIKCTTQTTDVDQQADNLSNWQQEYDQVSNGSFYGCIEEIAYDDLQVFKEYTHRALRQQCQVWPNSLWLGIPAQTSNSKINGLTIDSNQLMCRPSACDFELVTPEQFNIYGMVVNQDTLRHIAQCQGISLIGLCQHESPRITTSAAHLEQARNGIAQLIKNNSAVNTHIQHEMLFNLILTLLQSPQPKQKVSPSYQHRKAVVERVKDYINAHPHDVITMTQLCELSHVSRRTLQYSFESILGINPLRFLRITRLNQVRRELSDPQLHKPVSVIAANWGFGHPGQFAKDYKQLFGENPSATAKRRDR</sequence>
<dbReference type="GO" id="GO:0043565">
    <property type="term" value="F:sequence-specific DNA binding"/>
    <property type="evidence" value="ECO:0007669"/>
    <property type="project" value="InterPro"/>
</dbReference>
<dbReference type="SMART" id="SM00342">
    <property type="entry name" value="HTH_ARAC"/>
    <property type="match status" value="1"/>
</dbReference>
<dbReference type="EMBL" id="DRGM01000099">
    <property type="protein sequence ID" value="HEA16619.1"/>
    <property type="molecule type" value="Genomic_DNA"/>
</dbReference>
<evidence type="ECO:0000256" key="1">
    <source>
        <dbReference type="ARBA" id="ARBA00023015"/>
    </source>
</evidence>
<dbReference type="PANTHER" id="PTHR46796">
    <property type="entry name" value="HTH-TYPE TRANSCRIPTIONAL ACTIVATOR RHAS-RELATED"/>
    <property type="match status" value="1"/>
</dbReference>